<accession>A0A1N7PAM2</accession>
<dbReference type="Pfam" id="PF03466">
    <property type="entry name" value="LysR_substrate"/>
    <property type="match status" value="1"/>
</dbReference>
<evidence type="ECO:0000256" key="2">
    <source>
        <dbReference type="ARBA" id="ARBA00023015"/>
    </source>
</evidence>
<dbReference type="InterPro" id="IPR036390">
    <property type="entry name" value="WH_DNA-bd_sf"/>
</dbReference>
<keyword evidence="3" id="KW-0238">DNA-binding</keyword>
<dbReference type="PRINTS" id="PR00039">
    <property type="entry name" value="HTHLYSR"/>
</dbReference>
<dbReference type="PANTHER" id="PTHR30346">
    <property type="entry name" value="TRANSCRIPTIONAL DUAL REGULATOR HCAR-RELATED"/>
    <property type="match status" value="1"/>
</dbReference>
<evidence type="ECO:0000256" key="4">
    <source>
        <dbReference type="ARBA" id="ARBA00023159"/>
    </source>
</evidence>
<dbReference type="InterPro" id="IPR005119">
    <property type="entry name" value="LysR_subst-bd"/>
</dbReference>
<reference evidence="8" key="1">
    <citation type="submission" date="2017-01" db="EMBL/GenBank/DDBJ databases">
        <authorList>
            <person name="Varghese N."/>
            <person name="Submissions S."/>
        </authorList>
    </citation>
    <scope>NUCLEOTIDE SEQUENCE [LARGE SCALE GENOMIC DNA]</scope>
    <source>
        <strain evidence="8">DSM 46698</strain>
    </source>
</reference>
<organism evidence="7 8">
    <name type="scientific">Belliella pelovolcani</name>
    <dbReference type="NCBI Taxonomy" id="529505"/>
    <lineage>
        <taxon>Bacteria</taxon>
        <taxon>Pseudomonadati</taxon>
        <taxon>Bacteroidota</taxon>
        <taxon>Cytophagia</taxon>
        <taxon>Cytophagales</taxon>
        <taxon>Cyclobacteriaceae</taxon>
        <taxon>Belliella</taxon>
    </lineage>
</organism>
<protein>
    <submittedName>
        <fullName evidence="7">LysR family transcriptional regulator, hydrogen peroxide-inducible genes activator</fullName>
    </submittedName>
</protein>
<dbReference type="SUPFAM" id="SSF46785">
    <property type="entry name" value="Winged helix' DNA-binding domain"/>
    <property type="match status" value="1"/>
</dbReference>
<sequence length="331" mass="37994">MCLSRDGRFRVDLSGNRQGKIMTIQQLEYILAVDKFRHFGQAAESCFVTQPTLSAQISKLEKELNVIIFDRSKMPVIPTETGSQIIEQAKKVVSHSKGIYELVSQLKGDISGIIKLGIIPTLAPYLLHRFIKNFIDKFPKVQLQVEEMVTEDVIKKLKNDEIDLGIVVTPLNESGLLEKPMFYEKFFAYLSEGHPLLRKDKISVEDLDTTDLWMLQQGHCFRDQVLNLCNQAKFQKMNFHYESGSLEGLKNMVNEYQGVTLLPELATFSMSEKERTRLRTFEGEEPIREVSIVLTRSFLKQKLVELLYNEITASIPQEMTSKAHGKIIRFK</sequence>
<dbReference type="CDD" id="cd08411">
    <property type="entry name" value="PBP2_OxyR"/>
    <property type="match status" value="1"/>
</dbReference>
<dbReference type="PANTHER" id="PTHR30346:SF26">
    <property type="entry name" value="HYDROGEN PEROXIDE-INDUCIBLE GENES ACTIVATOR"/>
    <property type="match status" value="1"/>
</dbReference>
<dbReference type="InterPro" id="IPR036388">
    <property type="entry name" value="WH-like_DNA-bd_sf"/>
</dbReference>
<keyword evidence="2" id="KW-0805">Transcription regulation</keyword>
<dbReference type="AlphaFoldDB" id="A0A1N7PAM2"/>
<keyword evidence="4" id="KW-0010">Activator</keyword>
<dbReference type="PROSITE" id="PS50931">
    <property type="entry name" value="HTH_LYSR"/>
    <property type="match status" value="1"/>
</dbReference>
<dbReference type="Gene3D" id="1.10.10.10">
    <property type="entry name" value="Winged helix-like DNA-binding domain superfamily/Winged helix DNA-binding domain"/>
    <property type="match status" value="1"/>
</dbReference>
<dbReference type="GO" id="GO:0003700">
    <property type="term" value="F:DNA-binding transcription factor activity"/>
    <property type="evidence" value="ECO:0007669"/>
    <property type="project" value="InterPro"/>
</dbReference>
<dbReference type="FunFam" id="1.10.10.10:FF:000001">
    <property type="entry name" value="LysR family transcriptional regulator"/>
    <property type="match status" value="1"/>
</dbReference>
<proteinExistence type="inferred from homology"/>
<keyword evidence="5" id="KW-0804">Transcription</keyword>
<dbReference type="GO" id="GO:0003677">
    <property type="term" value="F:DNA binding"/>
    <property type="evidence" value="ECO:0007669"/>
    <property type="project" value="UniProtKB-KW"/>
</dbReference>
<dbReference type="GO" id="GO:0032993">
    <property type="term" value="C:protein-DNA complex"/>
    <property type="evidence" value="ECO:0007669"/>
    <property type="project" value="TreeGrafter"/>
</dbReference>
<evidence type="ECO:0000259" key="6">
    <source>
        <dbReference type="PROSITE" id="PS50931"/>
    </source>
</evidence>
<comment type="similarity">
    <text evidence="1">Belongs to the LysR transcriptional regulatory family.</text>
</comment>
<evidence type="ECO:0000256" key="1">
    <source>
        <dbReference type="ARBA" id="ARBA00009437"/>
    </source>
</evidence>
<dbReference type="STRING" id="529505.SAMN05421761_11515"/>
<dbReference type="InterPro" id="IPR000847">
    <property type="entry name" value="LysR_HTH_N"/>
</dbReference>
<feature type="domain" description="HTH lysR-type" evidence="6">
    <location>
        <begin position="22"/>
        <end position="79"/>
    </location>
</feature>
<keyword evidence="8" id="KW-1185">Reference proteome</keyword>
<dbReference type="Proteomes" id="UP000186026">
    <property type="component" value="Unassembled WGS sequence"/>
</dbReference>
<gene>
    <name evidence="7" type="ORF">SAMN05421761_11515</name>
</gene>
<evidence type="ECO:0000256" key="5">
    <source>
        <dbReference type="ARBA" id="ARBA00023163"/>
    </source>
</evidence>
<name>A0A1N7PAM2_9BACT</name>
<evidence type="ECO:0000256" key="3">
    <source>
        <dbReference type="ARBA" id="ARBA00023125"/>
    </source>
</evidence>
<evidence type="ECO:0000313" key="8">
    <source>
        <dbReference type="Proteomes" id="UP000186026"/>
    </source>
</evidence>
<dbReference type="Gene3D" id="3.40.190.10">
    <property type="entry name" value="Periplasmic binding protein-like II"/>
    <property type="match status" value="2"/>
</dbReference>
<dbReference type="SUPFAM" id="SSF53850">
    <property type="entry name" value="Periplasmic binding protein-like II"/>
    <property type="match status" value="1"/>
</dbReference>
<dbReference type="Pfam" id="PF00126">
    <property type="entry name" value="HTH_1"/>
    <property type="match status" value="1"/>
</dbReference>
<evidence type="ECO:0000313" key="7">
    <source>
        <dbReference type="EMBL" id="SIT07590.1"/>
    </source>
</evidence>
<dbReference type="EMBL" id="FTOP01000015">
    <property type="protein sequence ID" value="SIT07590.1"/>
    <property type="molecule type" value="Genomic_DNA"/>
</dbReference>